<evidence type="ECO:0000256" key="2">
    <source>
        <dbReference type="SAM" id="SignalP"/>
    </source>
</evidence>
<evidence type="ECO:0000313" key="4">
    <source>
        <dbReference type="Proteomes" id="UP000628079"/>
    </source>
</evidence>
<gene>
    <name evidence="3" type="ORF">GCM10011314_28870</name>
</gene>
<protein>
    <submittedName>
        <fullName evidence="3">Uncharacterized protein</fullName>
    </submittedName>
</protein>
<dbReference type="AlphaFoldDB" id="A0A8H9KV89"/>
<dbReference type="EMBL" id="BMEA01000003">
    <property type="protein sequence ID" value="GGB87315.1"/>
    <property type="molecule type" value="Genomic_DNA"/>
</dbReference>
<reference evidence="3" key="1">
    <citation type="journal article" date="2014" name="Int. J. Syst. Evol. Microbiol.">
        <title>Complete genome sequence of Corynebacterium casei LMG S-19264T (=DSM 44701T), isolated from a smear-ripened cheese.</title>
        <authorList>
            <consortium name="US DOE Joint Genome Institute (JGI-PGF)"/>
            <person name="Walter F."/>
            <person name="Albersmeier A."/>
            <person name="Kalinowski J."/>
            <person name="Ruckert C."/>
        </authorList>
    </citation>
    <scope>NUCLEOTIDE SEQUENCE</scope>
    <source>
        <strain evidence="3">CGMCC 1.10749</strain>
    </source>
</reference>
<dbReference type="RefSeq" id="WP_035948993.1">
    <property type="nucleotide sequence ID" value="NZ_BMEA01000003.1"/>
</dbReference>
<proteinExistence type="predicted"/>
<feature type="signal peptide" evidence="2">
    <location>
        <begin position="1"/>
        <end position="45"/>
    </location>
</feature>
<organism evidence="3 4">
    <name type="scientific">Knoellia flava</name>
    <dbReference type="NCBI Taxonomy" id="913969"/>
    <lineage>
        <taxon>Bacteria</taxon>
        <taxon>Bacillati</taxon>
        <taxon>Actinomycetota</taxon>
        <taxon>Actinomycetes</taxon>
        <taxon>Micrococcales</taxon>
        <taxon>Intrasporangiaceae</taxon>
        <taxon>Knoellia</taxon>
    </lineage>
</organism>
<accession>A0A8H9KV89</accession>
<evidence type="ECO:0000313" key="3">
    <source>
        <dbReference type="EMBL" id="GGB87315.1"/>
    </source>
</evidence>
<reference evidence="3" key="2">
    <citation type="submission" date="2020-09" db="EMBL/GenBank/DDBJ databases">
        <authorList>
            <person name="Sun Q."/>
            <person name="Zhou Y."/>
        </authorList>
    </citation>
    <scope>NUCLEOTIDE SEQUENCE</scope>
    <source>
        <strain evidence="3">CGMCC 1.10749</strain>
    </source>
</reference>
<evidence type="ECO:0000256" key="1">
    <source>
        <dbReference type="SAM" id="MobiDB-lite"/>
    </source>
</evidence>
<keyword evidence="2" id="KW-0732">Signal</keyword>
<comment type="caution">
    <text evidence="3">The sequence shown here is derived from an EMBL/GenBank/DDBJ whole genome shotgun (WGS) entry which is preliminary data.</text>
</comment>
<sequence>MDTTQTSEPRSHTRTRTRRLTGAVASATAVAFLGAAVIAPAAAQAAGIAAGHRLPAPPSVALADPSAPTSAAAVGGVVTYRVAGGRFVRT</sequence>
<feature type="chain" id="PRO_5034039047" evidence="2">
    <location>
        <begin position="46"/>
        <end position="90"/>
    </location>
</feature>
<dbReference type="Proteomes" id="UP000628079">
    <property type="component" value="Unassembled WGS sequence"/>
</dbReference>
<feature type="region of interest" description="Disordered" evidence="1">
    <location>
        <begin position="1"/>
        <end position="20"/>
    </location>
</feature>
<name>A0A8H9KV89_9MICO</name>